<organism evidence="1 2">
    <name type="scientific">Mucilaginibacter gotjawali</name>
    <dbReference type="NCBI Taxonomy" id="1550579"/>
    <lineage>
        <taxon>Bacteria</taxon>
        <taxon>Pseudomonadati</taxon>
        <taxon>Bacteroidota</taxon>
        <taxon>Sphingobacteriia</taxon>
        <taxon>Sphingobacteriales</taxon>
        <taxon>Sphingobacteriaceae</taxon>
        <taxon>Mucilaginibacter</taxon>
    </lineage>
</organism>
<dbReference type="AlphaFoldDB" id="A0A110B248"/>
<dbReference type="KEGG" id="mgot:MgSA37_01606"/>
<gene>
    <name evidence="1" type="ORF">MgSA37_01606</name>
</gene>
<sequence>MDDQNKRHRVNWIFTRWSHLNLMLEQAQKIAYFDREQRAGVLSSNLSYWERWDYEFYIFGSILNPDQLALYVYERDKKINEYEQSLIDDDNLNSTLKEIERDEEEIKYLEYNFLPAILMKFNNHLSVRDPQNTKYDFLKAEYKSYLDEKHRTIIANHFRHRRGFQPNTLKRRLLKHTNEAMFPQFSEFKKEMDDITKSVVDFLKGQGEHFDHNKEEISSILADLRAFREKAWDNYVKSENPVFYAFSVLDDKRSEEEQNNDLYFSLLLIDKDYYNYKQ</sequence>
<evidence type="ECO:0000313" key="1">
    <source>
        <dbReference type="EMBL" id="BAU53438.1"/>
    </source>
</evidence>
<reference evidence="1 2" key="1">
    <citation type="submission" date="2015-12" db="EMBL/GenBank/DDBJ databases">
        <title>Genome sequence of Mucilaginibacter gotjawali.</title>
        <authorList>
            <person name="Lee J.S."/>
            <person name="Lee K.C."/>
            <person name="Kim K.K."/>
            <person name="Lee B.W."/>
        </authorList>
    </citation>
    <scope>NUCLEOTIDE SEQUENCE [LARGE SCALE GENOMIC DNA]</scope>
    <source>
        <strain evidence="1 2">SA3-7</strain>
    </source>
</reference>
<evidence type="ECO:0000313" key="2">
    <source>
        <dbReference type="Proteomes" id="UP000218263"/>
    </source>
</evidence>
<dbReference type="EMBL" id="AP017313">
    <property type="protein sequence ID" value="BAU53438.1"/>
    <property type="molecule type" value="Genomic_DNA"/>
</dbReference>
<dbReference type="OrthoDB" id="669883at2"/>
<keyword evidence="2" id="KW-1185">Reference proteome</keyword>
<protein>
    <submittedName>
        <fullName evidence="1">Uncharacterized protein</fullName>
    </submittedName>
</protein>
<dbReference type="RefSeq" id="WP_096351004.1">
    <property type="nucleotide sequence ID" value="NZ_AP017313.1"/>
</dbReference>
<dbReference type="Proteomes" id="UP000218263">
    <property type="component" value="Chromosome"/>
</dbReference>
<proteinExistence type="predicted"/>
<name>A0A110B248_9SPHI</name>
<accession>A0A110B248</accession>